<sequence length="252" mass="26997">MRAPRTALVTGASRRIGRAIAMDLAAYGFDVAVHYHGSEEEAEDVVANIEAYDGTAVAVKADLSDASETAGLVAAAEEALGKPLTLLVNNASLFEKDEAQTFSAEAWDAHQAVNLRAPAMLAQAFAERLPEGAKGTIINMIDQRVLKLNPQYFSYTASKSGLWSLTRTMAQAFAPNIRVNAIGPGPTLKNTRQTAEIFEKEATSTPLGRGPDLEEICAAVRFLLESPSITGQMLALDGGQHLAWRTPDILED</sequence>
<dbReference type="STRING" id="637679.GCA_001550055_02168"/>
<gene>
    <name evidence="3" type="ORF">SAMN04488071_3138</name>
</gene>
<evidence type="ECO:0000256" key="1">
    <source>
        <dbReference type="ARBA" id="ARBA00006484"/>
    </source>
</evidence>
<dbReference type="RefSeq" id="WP_068304891.1">
    <property type="nucleotide sequence ID" value="NZ_DAIOMO010000006.1"/>
</dbReference>
<dbReference type="Pfam" id="PF13561">
    <property type="entry name" value="adh_short_C2"/>
    <property type="match status" value="1"/>
</dbReference>
<keyword evidence="2" id="KW-0560">Oxidoreductase</keyword>
<dbReference type="Gene3D" id="3.40.50.720">
    <property type="entry name" value="NAD(P)-binding Rossmann-like Domain"/>
    <property type="match status" value="1"/>
</dbReference>
<dbReference type="InterPro" id="IPR036291">
    <property type="entry name" value="NAD(P)-bd_dom_sf"/>
</dbReference>
<comment type="similarity">
    <text evidence="1">Belongs to the short-chain dehydrogenases/reductases (SDR) family.</text>
</comment>
<dbReference type="Proteomes" id="UP000183685">
    <property type="component" value="Unassembled WGS sequence"/>
</dbReference>
<evidence type="ECO:0000313" key="3">
    <source>
        <dbReference type="EMBL" id="SDE51614.1"/>
    </source>
</evidence>
<dbReference type="NCBIfam" id="NF006597">
    <property type="entry name" value="PRK09134.1"/>
    <property type="match status" value="1"/>
</dbReference>
<dbReference type="InterPro" id="IPR002347">
    <property type="entry name" value="SDR_fam"/>
</dbReference>
<accession>A0A1G7DJ90</accession>
<evidence type="ECO:0000313" key="4">
    <source>
        <dbReference type="Proteomes" id="UP000183685"/>
    </source>
</evidence>
<proteinExistence type="inferred from homology"/>
<keyword evidence="4" id="KW-1185">Reference proteome</keyword>
<name>A0A1G7DJ90_9PROT</name>
<reference evidence="3 4" key="1">
    <citation type="submission" date="2016-10" db="EMBL/GenBank/DDBJ databases">
        <authorList>
            <person name="de Groot N.N."/>
        </authorList>
    </citation>
    <scope>NUCLEOTIDE SEQUENCE [LARGE SCALE GENOMIC DNA]</scope>
    <source>
        <strain evidence="3 4">CGMCC 1.9109</strain>
    </source>
</reference>
<dbReference type="PANTHER" id="PTHR43639">
    <property type="entry name" value="OXIDOREDUCTASE, SHORT-CHAIN DEHYDROGENASE/REDUCTASE FAMILY (AFU_ORTHOLOGUE AFUA_5G02870)"/>
    <property type="match status" value="1"/>
</dbReference>
<dbReference type="SUPFAM" id="SSF51735">
    <property type="entry name" value="NAD(P)-binding Rossmann-fold domains"/>
    <property type="match status" value="1"/>
</dbReference>
<dbReference type="PRINTS" id="PR00080">
    <property type="entry name" value="SDRFAMILY"/>
</dbReference>
<organism evidence="3 4">
    <name type="scientific">Kordiimonas lacus</name>
    <dbReference type="NCBI Taxonomy" id="637679"/>
    <lineage>
        <taxon>Bacteria</taxon>
        <taxon>Pseudomonadati</taxon>
        <taxon>Pseudomonadota</taxon>
        <taxon>Alphaproteobacteria</taxon>
        <taxon>Kordiimonadales</taxon>
        <taxon>Kordiimonadaceae</taxon>
        <taxon>Kordiimonas</taxon>
    </lineage>
</organism>
<dbReference type="PANTHER" id="PTHR43639:SF1">
    <property type="entry name" value="SHORT-CHAIN DEHYDROGENASE_REDUCTASE FAMILY PROTEIN"/>
    <property type="match status" value="1"/>
</dbReference>
<dbReference type="InterPro" id="IPR020904">
    <property type="entry name" value="Sc_DH/Rdtase_CS"/>
</dbReference>
<dbReference type="PRINTS" id="PR00081">
    <property type="entry name" value="GDHRDH"/>
</dbReference>
<dbReference type="GO" id="GO:0016491">
    <property type="term" value="F:oxidoreductase activity"/>
    <property type="evidence" value="ECO:0007669"/>
    <property type="project" value="UniProtKB-KW"/>
</dbReference>
<dbReference type="AlphaFoldDB" id="A0A1G7DJ90"/>
<dbReference type="PROSITE" id="PS00061">
    <property type="entry name" value="ADH_SHORT"/>
    <property type="match status" value="1"/>
</dbReference>
<dbReference type="OrthoDB" id="9786360at2"/>
<dbReference type="EMBL" id="FNAK01000007">
    <property type="protein sequence ID" value="SDE51614.1"/>
    <property type="molecule type" value="Genomic_DNA"/>
</dbReference>
<evidence type="ECO:0000256" key="2">
    <source>
        <dbReference type="ARBA" id="ARBA00023002"/>
    </source>
</evidence>
<protein>
    <submittedName>
        <fullName evidence="3">NAD(P)-dependent dehydrogenase, short-chain alcohol dehydrogenase family</fullName>
    </submittedName>
</protein>